<dbReference type="InParanoid" id="A0A330L5C9"/>
<dbReference type="RefSeq" id="WP_121989348.1">
    <property type="nucleotide sequence ID" value="NZ_OUNR01000012.1"/>
</dbReference>
<keyword evidence="2" id="KW-1185">Reference proteome</keyword>
<proteinExistence type="predicted"/>
<evidence type="ECO:0000313" key="1">
    <source>
        <dbReference type="EMBL" id="SPP65044.1"/>
    </source>
</evidence>
<accession>A0A330L5C9</accession>
<evidence type="ECO:0008006" key="3">
    <source>
        <dbReference type="Google" id="ProtNLM"/>
    </source>
</evidence>
<evidence type="ECO:0000313" key="2">
    <source>
        <dbReference type="Proteomes" id="UP000248168"/>
    </source>
</evidence>
<reference evidence="2" key="1">
    <citation type="submission" date="2018-04" db="EMBL/GenBank/DDBJ databases">
        <authorList>
            <person name="Lucker S."/>
            <person name="Sakoula D."/>
        </authorList>
    </citation>
    <scope>NUCLEOTIDE SEQUENCE [LARGE SCALE GENOMIC DNA]</scope>
</reference>
<protein>
    <recommendedName>
        <fullName evidence="3">Glycosaminoglycan attachment site</fullName>
    </recommendedName>
</protein>
<sequence>MDLFTPVIPSLKQHPIFQMLLQETFAPERRELSSWADGFRDRDGKFVQEFQSTFESGLWELYLHASTKVWGFQLDQGSASPDFVVTAPAPLCIEATIAAPASGGKPAFGYDSSDIPDDFSQFNAEASIRICNSFTSKVRRYRDYYATLPHVTNRPFIVAIAAFDRPLAHFAAGRSIIAAMYGLYHDEAATPPDADCVVSYNVSAATKSETVDVPLGLFCEPTYPEVSAVIYSSLATWGKVRALADNPAAKTIYQTFHPKEGDLRPEVRSTPKKNYNEHLLDGLFVLHNPFAHFPIPEGVLSHPRLAEIRVALDGELVTKAPDDFLLLRILWSVHERENKKGTGRINQ</sequence>
<dbReference type="AlphaFoldDB" id="A0A330L5C9"/>
<gene>
    <name evidence="1" type="ORF">NITLEN_20684</name>
</gene>
<organism evidence="1 2">
    <name type="scientific">Nitrospira lenta</name>
    <dbReference type="NCBI Taxonomy" id="1436998"/>
    <lineage>
        <taxon>Bacteria</taxon>
        <taxon>Pseudomonadati</taxon>
        <taxon>Nitrospirota</taxon>
        <taxon>Nitrospiria</taxon>
        <taxon>Nitrospirales</taxon>
        <taxon>Nitrospiraceae</taxon>
        <taxon>Nitrospira</taxon>
    </lineage>
</organism>
<name>A0A330L5C9_9BACT</name>
<dbReference type="OrthoDB" id="981968at2"/>
<dbReference type="EMBL" id="OUNR01000012">
    <property type="protein sequence ID" value="SPP65044.1"/>
    <property type="molecule type" value="Genomic_DNA"/>
</dbReference>
<dbReference type="Proteomes" id="UP000248168">
    <property type="component" value="Unassembled WGS sequence"/>
</dbReference>